<keyword evidence="2" id="KW-1185">Reference proteome</keyword>
<protein>
    <submittedName>
        <fullName evidence="1">Uncharacterized protein</fullName>
    </submittedName>
</protein>
<comment type="caution">
    <text evidence="1">The sequence shown here is derived from an EMBL/GenBank/DDBJ whole genome shotgun (WGS) entry which is preliminary data.</text>
</comment>
<dbReference type="AlphaFoldDB" id="A0A7K3M3K5"/>
<organism evidence="1 2">
    <name type="scientific">Phytoactinopolyspora mesophila</name>
    <dbReference type="NCBI Taxonomy" id="2650750"/>
    <lineage>
        <taxon>Bacteria</taxon>
        <taxon>Bacillati</taxon>
        <taxon>Actinomycetota</taxon>
        <taxon>Actinomycetes</taxon>
        <taxon>Jiangellales</taxon>
        <taxon>Jiangellaceae</taxon>
        <taxon>Phytoactinopolyspora</taxon>
    </lineage>
</organism>
<evidence type="ECO:0000313" key="2">
    <source>
        <dbReference type="Proteomes" id="UP000460435"/>
    </source>
</evidence>
<proteinExistence type="predicted"/>
<accession>A0A7K3M3K5</accession>
<sequence length="141" mass="15510">MSGDASWRDQRREALASQAAALERRQAAETAQARALISDFVQQMNGLGIPPHPLRARVPDTKASYRTNVTGWYLRRNRSLAVSAAGAFYILDVPASVTARILGVRLEPTDPPLVVGRGARDGESVPLEKLLRLRLEAAHQW</sequence>
<evidence type="ECO:0000313" key="1">
    <source>
        <dbReference type="EMBL" id="NDL57825.1"/>
    </source>
</evidence>
<dbReference type="Proteomes" id="UP000460435">
    <property type="component" value="Unassembled WGS sequence"/>
</dbReference>
<dbReference type="EMBL" id="WLZY01000003">
    <property type="protein sequence ID" value="NDL57825.1"/>
    <property type="molecule type" value="Genomic_DNA"/>
</dbReference>
<gene>
    <name evidence="1" type="ORF">F7O44_12135</name>
</gene>
<name>A0A7K3M3K5_9ACTN</name>
<reference evidence="1 2" key="1">
    <citation type="submission" date="2019-11" db="EMBL/GenBank/DDBJ databases">
        <authorList>
            <person name="Li X.-J."/>
            <person name="Feng X.-M."/>
        </authorList>
    </citation>
    <scope>NUCLEOTIDE SEQUENCE [LARGE SCALE GENOMIC DNA]</scope>
    <source>
        <strain evidence="1 2">XMNu-373</strain>
    </source>
</reference>
<dbReference type="RefSeq" id="WP_162450475.1">
    <property type="nucleotide sequence ID" value="NZ_WLZY01000003.1"/>
</dbReference>